<keyword evidence="4 6" id="KW-1133">Transmembrane helix</keyword>
<comment type="similarity">
    <text evidence="2">Belongs to the nematode receptor-like protein srd family.</text>
</comment>
<dbReference type="AlphaFoldDB" id="A0A8S1EH02"/>
<organism evidence="7 8">
    <name type="scientific">Caenorhabditis bovis</name>
    <dbReference type="NCBI Taxonomy" id="2654633"/>
    <lineage>
        <taxon>Eukaryota</taxon>
        <taxon>Metazoa</taxon>
        <taxon>Ecdysozoa</taxon>
        <taxon>Nematoda</taxon>
        <taxon>Chromadorea</taxon>
        <taxon>Rhabditida</taxon>
        <taxon>Rhabditina</taxon>
        <taxon>Rhabditomorpha</taxon>
        <taxon>Rhabditoidea</taxon>
        <taxon>Rhabditidae</taxon>
        <taxon>Peloderinae</taxon>
        <taxon>Caenorhabditis</taxon>
    </lineage>
</organism>
<evidence type="ECO:0000313" key="8">
    <source>
        <dbReference type="Proteomes" id="UP000494206"/>
    </source>
</evidence>
<dbReference type="PANTHER" id="PTHR22945:SF92">
    <property type="entry name" value="G PROTEIN-COUPLED RECEPTOR"/>
    <property type="match status" value="1"/>
</dbReference>
<dbReference type="PANTHER" id="PTHR22945">
    <property type="entry name" value="SERPENTINE RECEPTOR, CLASS D DELTA"/>
    <property type="match status" value="1"/>
</dbReference>
<sequence length="349" mass="39649">MPSIFSVYCYTINGLAVFFNIFLLLISTRKSVEAIRELRYFLSNVAVCLVVFAACVGSLQPQMATRGSMNIRIIHGPARYLAESSIKFLASIAVVAYLYSSLSFALFFVYRLMILSNSSLFGQYFNRRTLLIAFIVLFIICCFEGIILYFAAVPYNDLYERLNRSNTILESSQNDTKPPLAIQSSLISNHTIIEPEIRPSLFGDDFNKNPLILIFHGSVTFVEMLSFVITLVCAHFMLKILKRKQGVMSQDMYLENEAIVHTVFAQAFVPFFLSTPIAVSTLLAYIYGNSLVWQEYIPTYLISLVPLITPILSLVFITPYWNTILHWISFEKFRSHQEEAVKKAATADT</sequence>
<dbReference type="SUPFAM" id="SSF81321">
    <property type="entry name" value="Family A G protein-coupled receptor-like"/>
    <property type="match status" value="1"/>
</dbReference>
<feature type="transmembrane region" description="Helical" evidence="6">
    <location>
        <begin position="88"/>
        <end position="110"/>
    </location>
</feature>
<name>A0A8S1EH02_9PELO</name>
<dbReference type="Pfam" id="PF10317">
    <property type="entry name" value="7TM_GPCR_Srd"/>
    <property type="match status" value="1"/>
</dbReference>
<evidence type="ECO:0000256" key="6">
    <source>
        <dbReference type="SAM" id="Phobius"/>
    </source>
</evidence>
<feature type="transmembrane region" description="Helical" evidence="6">
    <location>
        <begin position="211"/>
        <end position="238"/>
    </location>
</feature>
<keyword evidence="5 6" id="KW-0472">Membrane</keyword>
<evidence type="ECO:0000256" key="4">
    <source>
        <dbReference type="ARBA" id="ARBA00022989"/>
    </source>
</evidence>
<evidence type="ECO:0000256" key="2">
    <source>
        <dbReference type="ARBA" id="ARBA00009166"/>
    </source>
</evidence>
<dbReference type="EMBL" id="CADEPM010000001">
    <property type="protein sequence ID" value="CAB3398781.1"/>
    <property type="molecule type" value="Genomic_DNA"/>
</dbReference>
<dbReference type="InterPro" id="IPR019421">
    <property type="entry name" value="7TM_GPCR_serpentine_rcpt_Srd"/>
</dbReference>
<accession>A0A8S1EH02</accession>
<dbReference type="InterPro" id="IPR050920">
    <property type="entry name" value="Nematode_rcpt-like_delta"/>
</dbReference>
<feature type="transmembrane region" description="Helical" evidence="6">
    <location>
        <begin position="300"/>
        <end position="321"/>
    </location>
</feature>
<comment type="subcellular location">
    <subcellularLocation>
        <location evidence="1">Membrane</location>
        <topology evidence="1">Multi-pass membrane protein</topology>
    </subcellularLocation>
</comment>
<gene>
    <name evidence="7" type="ORF">CBOVIS_LOCUS2020</name>
</gene>
<evidence type="ECO:0000256" key="3">
    <source>
        <dbReference type="ARBA" id="ARBA00022692"/>
    </source>
</evidence>
<feature type="transmembrane region" description="Helical" evidence="6">
    <location>
        <begin position="259"/>
        <end position="288"/>
    </location>
</feature>
<feature type="transmembrane region" description="Helical" evidence="6">
    <location>
        <begin position="6"/>
        <end position="26"/>
    </location>
</feature>
<proteinExistence type="inferred from homology"/>
<protein>
    <submittedName>
        <fullName evidence="7">Uncharacterized protein</fullName>
    </submittedName>
</protein>
<dbReference type="OrthoDB" id="5855078at2759"/>
<reference evidence="7 8" key="1">
    <citation type="submission" date="2020-04" db="EMBL/GenBank/DDBJ databases">
        <authorList>
            <person name="Laetsch R D."/>
            <person name="Stevens L."/>
            <person name="Kumar S."/>
            <person name="Blaxter L. M."/>
        </authorList>
    </citation>
    <scope>NUCLEOTIDE SEQUENCE [LARGE SCALE GENOMIC DNA]</scope>
</reference>
<evidence type="ECO:0000313" key="7">
    <source>
        <dbReference type="EMBL" id="CAB3398781.1"/>
    </source>
</evidence>
<comment type="caution">
    <text evidence="7">The sequence shown here is derived from an EMBL/GenBank/DDBJ whole genome shotgun (WGS) entry which is preliminary data.</text>
</comment>
<evidence type="ECO:0000256" key="5">
    <source>
        <dbReference type="ARBA" id="ARBA00023136"/>
    </source>
</evidence>
<keyword evidence="8" id="KW-1185">Reference proteome</keyword>
<dbReference type="Proteomes" id="UP000494206">
    <property type="component" value="Unassembled WGS sequence"/>
</dbReference>
<dbReference type="GO" id="GO:0016020">
    <property type="term" value="C:membrane"/>
    <property type="evidence" value="ECO:0007669"/>
    <property type="project" value="UniProtKB-SubCell"/>
</dbReference>
<evidence type="ECO:0000256" key="1">
    <source>
        <dbReference type="ARBA" id="ARBA00004141"/>
    </source>
</evidence>
<feature type="transmembrane region" description="Helical" evidence="6">
    <location>
        <begin position="130"/>
        <end position="152"/>
    </location>
</feature>
<feature type="transmembrane region" description="Helical" evidence="6">
    <location>
        <begin position="38"/>
        <end position="59"/>
    </location>
</feature>
<keyword evidence="3 6" id="KW-0812">Transmembrane</keyword>